<protein>
    <submittedName>
        <fullName evidence="1">Uncharacterized protein</fullName>
    </submittedName>
</protein>
<dbReference type="Proteomes" id="UP000599688">
    <property type="component" value="Unassembled WGS sequence"/>
</dbReference>
<comment type="caution">
    <text evidence="1">The sequence shown here is derived from an EMBL/GenBank/DDBJ whole genome shotgun (WGS) entry which is preliminary data.</text>
</comment>
<organism evidence="1 2">
    <name type="scientific">Psychroflexus salis</name>
    <dbReference type="NCBI Taxonomy" id="1526574"/>
    <lineage>
        <taxon>Bacteria</taxon>
        <taxon>Pseudomonadati</taxon>
        <taxon>Bacteroidota</taxon>
        <taxon>Flavobacteriia</taxon>
        <taxon>Flavobacteriales</taxon>
        <taxon>Flavobacteriaceae</taxon>
        <taxon>Psychroflexus</taxon>
    </lineage>
</organism>
<accession>A0A916ZR43</accession>
<sequence>MKINLSQPNALVLLQDNYPNINDDLTLVESNNGVFVYEFSNEDVHFVQEIFIINNSEGVQHLYIGVNAKSDFLKERFYGFYKETLVQVYNRFLLLQLGKTVIQIESEDFL</sequence>
<name>A0A916ZR43_9FLAO</name>
<keyword evidence="2" id="KW-1185">Reference proteome</keyword>
<gene>
    <name evidence="1" type="ORF">GCM10010831_08070</name>
</gene>
<dbReference type="EMBL" id="BMGL01000004">
    <property type="protein sequence ID" value="GGE08863.1"/>
    <property type="molecule type" value="Genomic_DNA"/>
</dbReference>
<evidence type="ECO:0000313" key="1">
    <source>
        <dbReference type="EMBL" id="GGE08863.1"/>
    </source>
</evidence>
<proteinExistence type="predicted"/>
<dbReference type="AlphaFoldDB" id="A0A916ZR43"/>
<evidence type="ECO:0000313" key="2">
    <source>
        <dbReference type="Proteomes" id="UP000599688"/>
    </source>
</evidence>
<reference evidence="1 2" key="1">
    <citation type="journal article" date="2014" name="Int. J. Syst. Evol. Microbiol.">
        <title>Complete genome sequence of Corynebacterium casei LMG S-19264T (=DSM 44701T), isolated from a smear-ripened cheese.</title>
        <authorList>
            <consortium name="US DOE Joint Genome Institute (JGI-PGF)"/>
            <person name="Walter F."/>
            <person name="Albersmeier A."/>
            <person name="Kalinowski J."/>
            <person name="Ruckert C."/>
        </authorList>
    </citation>
    <scope>NUCLEOTIDE SEQUENCE [LARGE SCALE GENOMIC DNA]</scope>
    <source>
        <strain evidence="1 2">CGMCC 1.12925</strain>
    </source>
</reference>